<dbReference type="InterPro" id="IPR032675">
    <property type="entry name" value="LRR_dom_sf"/>
</dbReference>
<dbReference type="PANTHER" id="PTHR31639:SF56">
    <property type="entry name" value="OS08G0461800 PROTEIN"/>
    <property type="match status" value="1"/>
</dbReference>
<dbReference type="PROSITE" id="PS50181">
    <property type="entry name" value="FBOX"/>
    <property type="match status" value="1"/>
</dbReference>
<keyword evidence="5" id="KW-1185">Reference proteome</keyword>
<dbReference type="SUPFAM" id="SSF81383">
    <property type="entry name" value="F-box domain"/>
    <property type="match status" value="1"/>
</dbReference>
<dbReference type="InterPro" id="IPR055411">
    <property type="entry name" value="LRR_FXL15/At3g58940/PEG3-like"/>
</dbReference>
<dbReference type="Pfam" id="PF00646">
    <property type="entry name" value="F-box"/>
    <property type="match status" value="1"/>
</dbReference>
<dbReference type="SMART" id="SM00256">
    <property type="entry name" value="FBOX"/>
    <property type="match status" value="1"/>
</dbReference>
<accession>A0AAV5D0R4</accession>
<organism evidence="4 5">
    <name type="scientific">Eleusine coracana subsp. coracana</name>
    <dbReference type="NCBI Taxonomy" id="191504"/>
    <lineage>
        <taxon>Eukaryota</taxon>
        <taxon>Viridiplantae</taxon>
        <taxon>Streptophyta</taxon>
        <taxon>Embryophyta</taxon>
        <taxon>Tracheophyta</taxon>
        <taxon>Spermatophyta</taxon>
        <taxon>Magnoliopsida</taxon>
        <taxon>Liliopsida</taxon>
        <taxon>Poales</taxon>
        <taxon>Poaceae</taxon>
        <taxon>PACMAD clade</taxon>
        <taxon>Chloridoideae</taxon>
        <taxon>Cynodonteae</taxon>
        <taxon>Eleusininae</taxon>
        <taxon>Eleusine</taxon>
    </lineage>
</organism>
<evidence type="ECO:0000313" key="4">
    <source>
        <dbReference type="EMBL" id="GJN03713.1"/>
    </source>
</evidence>
<dbReference type="PANTHER" id="PTHR31639">
    <property type="entry name" value="F-BOX PROTEIN-LIKE"/>
    <property type="match status" value="1"/>
</dbReference>
<dbReference type="InterPro" id="IPR053781">
    <property type="entry name" value="F-box_AtFBL13-like"/>
</dbReference>
<dbReference type="InterPro" id="IPR001810">
    <property type="entry name" value="F-box_dom"/>
</dbReference>
<feature type="region of interest" description="Disordered" evidence="1">
    <location>
        <begin position="1"/>
        <end position="22"/>
    </location>
</feature>
<sequence>MEASPPCRRPQPPSPASSLGPLPPEILQTIISHLPIRDAVRTSAVSRAWRRLWETTPDLALEWGCGTDLAVADAVLARYSGPVRSFNFFLHQEARPFELFPSYEEAFERADDWITILAGKGVRSLTLGFSEDSDDLPHTLQTTLFSCRELTRLRLCNCDFPLVPEESVRFPNLTWCSLDSVGFKYAGEKDVVALISGSPLLEVLWLKDPYFPYDENSFKKGCVIEAPNLRHLKIVSEDDFGWKMGDLPSIETVEINIKDYDINRDFVQLMTALAEVKKLILKMPVSCFLFLVAGFIYHHVIQETNSSHTVF</sequence>
<dbReference type="Gene3D" id="1.20.1280.50">
    <property type="match status" value="1"/>
</dbReference>
<proteinExistence type="predicted"/>
<dbReference type="SUPFAM" id="SSF52047">
    <property type="entry name" value="RNI-like"/>
    <property type="match status" value="1"/>
</dbReference>
<dbReference type="CDD" id="cd22160">
    <property type="entry name" value="F-box_AtFBL13-like"/>
    <property type="match status" value="1"/>
</dbReference>
<evidence type="ECO:0000259" key="3">
    <source>
        <dbReference type="PROSITE" id="PS50181"/>
    </source>
</evidence>
<feature type="transmembrane region" description="Helical" evidence="2">
    <location>
        <begin position="279"/>
        <end position="301"/>
    </location>
</feature>
<gene>
    <name evidence="4" type="primary">ga21188</name>
    <name evidence="4" type="ORF">PR202_ga21188</name>
</gene>
<keyword evidence="2" id="KW-0472">Membrane</keyword>
<reference evidence="4" key="1">
    <citation type="journal article" date="2018" name="DNA Res.">
        <title>Multiple hybrid de novo genome assembly of finger millet, an orphan allotetraploid crop.</title>
        <authorList>
            <person name="Hatakeyama M."/>
            <person name="Aluri S."/>
            <person name="Balachadran M.T."/>
            <person name="Sivarajan S.R."/>
            <person name="Patrignani A."/>
            <person name="Gruter S."/>
            <person name="Poveda L."/>
            <person name="Shimizu-Inatsugi R."/>
            <person name="Baeten J."/>
            <person name="Francoijs K.J."/>
            <person name="Nataraja K.N."/>
            <person name="Reddy Y.A.N."/>
            <person name="Phadnis S."/>
            <person name="Ravikumar R.L."/>
            <person name="Schlapbach R."/>
            <person name="Sreeman S.M."/>
            <person name="Shimizu K.K."/>
        </authorList>
    </citation>
    <scope>NUCLEOTIDE SEQUENCE</scope>
</reference>
<evidence type="ECO:0000313" key="5">
    <source>
        <dbReference type="Proteomes" id="UP001054889"/>
    </source>
</evidence>
<dbReference type="EMBL" id="BQKI01000010">
    <property type="protein sequence ID" value="GJN03713.1"/>
    <property type="molecule type" value="Genomic_DNA"/>
</dbReference>
<feature type="domain" description="F-box" evidence="3">
    <location>
        <begin position="16"/>
        <end position="52"/>
    </location>
</feature>
<keyword evidence="2" id="KW-1133">Transmembrane helix</keyword>
<evidence type="ECO:0000256" key="1">
    <source>
        <dbReference type="SAM" id="MobiDB-lite"/>
    </source>
</evidence>
<dbReference type="Proteomes" id="UP001054889">
    <property type="component" value="Unassembled WGS sequence"/>
</dbReference>
<name>A0AAV5D0R4_ELECO</name>
<dbReference type="AlphaFoldDB" id="A0AAV5D0R4"/>
<comment type="caution">
    <text evidence="4">The sequence shown here is derived from an EMBL/GenBank/DDBJ whole genome shotgun (WGS) entry which is preliminary data.</text>
</comment>
<dbReference type="InterPro" id="IPR036047">
    <property type="entry name" value="F-box-like_dom_sf"/>
</dbReference>
<keyword evidence="2" id="KW-0812">Transmembrane</keyword>
<reference evidence="4" key="2">
    <citation type="submission" date="2021-12" db="EMBL/GenBank/DDBJ databases">
        <title>Resequencing data analysis of finger millet.</title>
        <authorList>
            <person name="Hatakeyama M."/>
            <person name="Aluri S."/>
            <person name="Balachadran M.T."/>
            <person name="Sivarajan S.R."/>
            <person name="Poveda L."/>
            <person name="Shimizu-Inatsugi R."/>
            <person name="Schlapbach R."/>
            <person name="Sreeman S.M."/>
            <person name="Shimizu K.K."/>
        </authorList>
    </citation>
    <scope>NUCLEOTIDE SEQUENCE</scope>
</reference>
<dbReference type="Pfam" id="PF24758">
    <property type="entry name" value="LRR_At5g56370"/>
    <property type="match status" value="1"/>
</dbReference>
<protein>
    <recommendedName>
        <fullName evidence="3">F-box domain-containing protein</fullName>
    </recommendedName>
</protein>
<dbReference type="Gene3D" id="3.80.10.10">
    <property type="entry name" value="Ribonuclease Inhibitor"/>
    <property type="match status" value="1"/>
</dbReference>
<evidence type="ECO:0000256" key="2">
    <source>
        <dbReference type="SAM" id="Phobius"/>
    </source>
</evidence>